<dbReference type="SUPFAM" id="SSF52833">
    <property type="entry name" value="Thioredoxin-like"/>
    <property type="match status" value="1"/>
</dbReference>
<reference evidence="1" key="1">
    <citation type="submission" date="2021-01" db="EMBL/GenBank/DDBJ databases">
        <authorList>
            <person name="Corre E."/>
            <person name="Pelletier E."/>
            <person name="Niang G."/>
            <person name="Scheremetjew M."/>
            <person name="Finn R."/>
            <person name="Kale V."/>
            <person name="Holt S."/>
            <person name="Cochrane G."/>
            <person name="Meng A."/>
            <person name="Brown T."/>
            <person name="Cohen L."/>
        </authorList>
    </citation>
    <scope>NUCLEOTIDE SEQUENCE</scope>
    <source>
        <strain evidence="1">CCMP2084</strain>
    </source>
</reference>
<organism evidence="1">
    <name type="scientific">Attheya septentrionalis</name>
    <dbReference type="NCBI Taxonomy" id="420275"/>
    <lineage>
        <taxon>Eukaryota</taxon>
        <taxon>Sar</taxon>
        <taxon>Stramenopiles</taxon>
        <taxon>Ochrophyta</taxon>
        <taxon>Bacillariophyta</taxon>
        <taxon>Coscinodiscophyceae</taxon>
        <taxon>Chaetocerotophycidae</taxon>
        <taxon>Chaetocerotales</taxon>
        <taxon>Attheyaceae</taxon>
        <taxon>Attheya</taxon>
    </lineage>
</organism>
<evidence type="ECO:0000313" key="1">
    <source>
        <dbReference type="EMBL" id="CAD9827775.1"/>
    </source>
</evidence>
<gene>
    <name evidence="1" type="ORF">ASEP1449_LOCUS19609</name>
</gene>
<protein>
    <recommendedName>
        <fullName evidence="2">Thioredoxin-like fold domain-containing protein</fullName>
    </recommendedName>
</protein>
<sequence length="219" mass="24923">MSFPKAHPGLRIGQAGSELLCEMFVDFACPYSRKLFRAVTDKSLLSKYDDKICFVFHNVIQPWHHQSLWMHETSFAVKMMKPSAQLAFWEKLFEEAPNYYDSQIFTLSRPEFYDKMAVLAADACCDDGSEKDTFKKEVLQWLIPPKQPGGNFPEAAKALGSSPDDDENALCPLTRQSIKFHRKRGVHVTPTVFFNGIEQGNISSSWSGDQWKEFLDGAL</sequence>
<dbReference type="AlphaFoldDB" id="A0A7S2UTD3"/>
<accession>A0A7S2UTD3</accession>
<evidence type="ECO:0008006" key="2">
    <source>
        <dbReference type="Google" id="ProtNLM"/>
    </source>
</evidence>
<dbReference type="Gene3D" id="3.40.30.10">
    <property type="entry name" value="Glutaredoxin"/>
    <property type="match status" value="1"/>
</dbReference>
<dbReference type="InterPro" id="IPR036249">
    <property type="entry name" value="Thioredoxin-like_sf"/>
</dbReference>
<proteinExistence type="predicted"/>
<dbReference type="CDD" id="cd02972">
    <property type="entry name" value="DsbA_family"/>
    <property type="match status" value="1"/>
</dbReference>
<name>A0A7S2UTD3_9STRA</name>
<dbReference type="PANTHER" id="PTHR33875">
    <property type="entry name" value="OS09G0542200 PROTEIN"/>
    <property type="match status" value="1"/>
</dbReference>
<dbReference type="EMBL" id="HBHQ01028892">
    <property type="protein sequence ID" value="CAD9827775.1"/>
    <property type="molecule type" value="Transcribed_RNA"/>
</dbReference>
<dbReference type="PANTHER" id="PTHR33875:SF2">
    <property type="entry name" value="ACR183CP"/>
    <property type="match status" value="1"/>
</dbReference>